<evidence type="ECO:0000256" key="8">
    <source>
        <dbReference type="ARBA" id="ARBA00023136"/>
    </source>
</evidence>
<dbReference type="Gene3D" id="3.55.40.10">
    <property type="entry name" value="minor pseudopilin epsh domain"/>
    <property type="match status" value="1"/>
</dbReference>
<evidence type="ECO:0000256" key="5">
    <source>
        <dbReference type="ARBA" id="ARBA00022519"/>
    </source>
</evidence>
<dbReference type="EMBL" id="CP131913">
    <property type="protein sequence ID" value="WLI74782.1"/>
    <property type="molecule type" value="Genomic_DNA"/>
</dbReference>
<accession>A0ABY9H8H0</accession>
<sequence length="197" mass="21707">MRPVTPRHTVRHPVDASGHQAGRSAPPWSALHQHGLTLIELIVAIAVLLILFTAAIPRYQQFTARNEVAAEVMRIKTALALARNTAVTRRQVIALCPVTGPEATHCEKHDWTLPIAILDGHATAGNLADVEVLRVLEPSRGPTITFNRDYPVRYQATGWSRGHNGTFTVCGRHGDGRKIIVNNMGRVRVPEDDRPEC</sequence>
<keyword evidence="8 12" id="KW-0472">Membrane</keyword>
<name>A0ABY9H8H0_9GAMM</name>
<keyword evidence="6 12" id="KW-0812">Transmembrane</keyword>
<evidence type="ECO:0000256" key="10">
    <source>
        <dbReference type="ARBA" id="ARBA00030775"/>
    </source>
</evidence>
<dbReference type="Pfam" id="PF07963">
    <property type="entry name" value="N_methyl"/>
    <property type="match status" value="1"/>
</dbReference>
<organism evidence="14 15">
    <name type="scientific">Halomonas alkalicola</name>
    <dbReference type="NCBI Taxonomy" id="1930622"/>
    <lineage>
        <taxon>Bacteria</taxon>
        <taxon>Pseudomonadati</taxon>
        <taxon>Pseudomonadota</taxon>
        <taxon>Gammaproteobacteria</taxon>
        <taxon>Oceanospirillales</taxon>
        <taxon>Halomonadaceae</taxon>
        <taxon>Halomonas</taxon>
    </lineage>
</organism>
<gene>
    <name evidence="14" type="ORF">B6N23_07890</name>
</gene>
<comment type="subcellular location">
    <subcellularLocation>
        <location evidence="1">Cell inner membrane</location>
        <topology evidence="1">Single-pass membrane protein</topology>
    </subcellularLocation>
</comment>
<evidence type="ECO:0000256" key="1">
    <source>
        <dbReference type="ARBA" id="ARBA00004377"/>
    </source>
</evidence>
<proteinExistence type="inferred from homology"/>
<keyword evidence="3" id="KW-1003">Cell membrane</keyword>
<keyword evidence="5" id="KW-0997">Cell inner membrane</keyword>
<feature type="region of interest" description="Disordered" evidence="11">
    <location>
        <begin position="1"/>
        <end position="26"/>
    </location>
</feature>
<evidence type="ECO:0000256" key="4">
    <source>
        <dbReference type="ARBA" id="ARBA00022481"/>
    </source>
</evidence>
<dbReference type="InterPro" id="IPR022346">
    <property type="entry name" value="T2SS_GspH"/>
</dbReference>
<evidence type="ECO:0000259" key="13">
    <source>
        <dbReference type="Pfam" id="PF12019"/>
    </source>
</evidence>
<dbReference type="Pfam" id="PF12019">
    <property type="entry name" value="GspH"/>
    <property type="match status" value="1"/>
</dbReference>
<keyword evidence="4" id="KW-0488">Methylation</keyword>
<feature type="domain" description="General secretion pathway GspH" evidence="13">
    <location>
        <begin position="72"/>
        <end position="185"/>
    </location>
</feature>
<evidence type="ECO:0000256" key="11">
    <source>
        <dbReference type="SAM" id="MobiDB-lite"/>
    </source>
</evidence>
<protein>
    <recommendedName>
        <fullName evidence="2">Type II secretion system protein H</fullName>
    </recommendedName>
    <alternativeName>
        <fullName evidence="10">General secretion pathway protein H</fullName>
    </alternativeName>
</protein>
<dbReference type="PROSITE" id="PS00409">
    <property type="entry name" value="PROKAR_NTER_METHYL"/>
    <property type="match status" value="1"/>
</dbReference>
<dbReference type="Proteomes" id="UP001235344">
    <property type="component" value="Chromosome"/>
</dbReference>
<evidence type="ECO:0000313" key="15">
    <source>
        <dbReference type="Proteomes" id="UP001235344"/>
    </source>
</evidence>
<keyword evidence="7 12" id="KW-1133">Transmembrane helix</keyword>
<evidence type="ECO:0000256" key="9">
    <source>
        <dbReference type="ARBA" id="ARBA00025772"/>
    </source>
</evidence>
<evidence type="ECO:0000256" key="3">
    <source>
        <dbReference type="ARBA" id="ARBA00022475"/>
    </source>
</evidence>
<keyword evidence="15" id="KW-1185">Reference proteome</keyword>
<dbReference type="NCBIfam" id="TIGR02532">
    <property type="entry name" value="IV_pilin_GFxxxE"/>
    <property type="match status" value="1"/>
</dbReference>
<evidence type="ECO:0000256" key="2">
    <source>
        <dbReference type="ARBA" id="ARBA00021549"/>
    </source>
</evidence>
<dbReference type="RefSeq" id="WP_305503498.1">
    <property type="nucleotide sequence ID" value="NZ_CP131913.1"/>
</dbReference>
<feature type="transmembrane region" description="Helical" evidence="12">
    <location>
        <begin position="36"/>
        <end position="56"/>
    </location>
</feature>
<evidence type="ECO:0000256" key="12">
    <source>
        <dbReference type="SAM" id="Phobius"/>
    </source>
</evidence>
<comment type="similarity">
    <text evidence="9">Belongs to the GSP H family.</text>
</comment>
<evidence type="ECO:0000256" key="7">
    <source>
        <dbReference type="ARBA" id="ARBA00022989"/>
    </source>
</evidence>
<dbReference type="SUPFAM" id="SSF54523">
    <property type="entry name" value="Pili subunits"/>
    <property type="match status" value="1"/>
</dbReference>
<reference evidence="14 15" key="1">
    <citation type="submission" date="2023-08" db="EMBL/GenBank/DDBJ databases">
        <title>Transcriptome Analysis of Halomonas alkalicola CICC 11012s to Identify the Genes Involved in Alkaline Tolerances.</title>
        <authorList>
            <person name="Zhai L."/>
        </authorList>
    </citation>
    <scope>NUCLEOTIDE SEQUENCE [LARGE SCALE GENOMIC DNA]</scope>
    <source>
        <strain evidence="14 15">CICC 11012s</strain>
    </source>
</reference>
<evidence type="ECO:0000256" key="6">
    <source>
        <dbReference type="ARBA" id="ARBA00022692"/>
    </source>
</evidence>
<dbReference type="InterPro" id="IPR012902">
    <property type="entry name" value="N_methyl_site"/>
</dbReference>
<evidence type="ECO:0000313" key="14">
    <source>
        <dbReference type="EMBL" id="WLI74782.1"/>
    </source>
</evidence>
<dbReference type="InterPro" id="IPR045584">
    <property type="entry name" value="Pilin-like"/>
</dbReference>